<gene>
    <name evidence="11" type="primary">fliJ</name>
    <name evidence="11" type="ORF">ACFO3D_02685</name>
</gene>
<keyword evidence="6" id="KW-0145">Chemotaxis</keyword>
<keyword evidence="11" id="KW-0969">Cilium</keyword>
<proteinExistence type="inferred from homology"/>
<evidence type="ECO:0000256" key="3">
    <source>
        <dbReference type="ARBA" id="ARBA00020392"/>
    </source>
</evidence>
<keyword evidence="11" id="KW-0966">Cell projection</keyword>
<protein>
    <recommendedName>
        <fullName evidence="3">Flagellar FliJ protein</fullName>
    </recommendedName>
</protein>
<evidence type="ECO:0000256" key="9">
    <source>
        <dbReference type="ARBA" id="ARBA00023136"/>
    </source>
</evidence>
<evidence type="ECO:0000256" key="6">
    <source>
        <dbReference type="ARBA" id="ARBA00022500"/>
    </source>
</evidence>
<dbReference type="Proteomes" id="UP001595989">
    <property type="component" value="Unassembled WGS sequence"/>
</dbReference>
<evidence type="ECO:0000256" key="7">
    <source>
        <dbReference type="ARBA" id="ARBA00022795"/>
    </source>
</evidence>
<keyword evidence="4" id="KW-0813">Transport</keyword>
<keyword evidence="11" id="KW-0282">Flagellum</keyword>
<keyword evidence="5" id="KW-1003">Cell membrane</keyword>
<organism evidence="11 12">
    <name type="scientific">Virgibacillus kekensis</name>
    <dbReference type="NCBI Taxonomy" id="202261"/>
    <lineage>
        <taxon>Bacteria</taxon>
        <taxon>Bacillati</taxon>
        <taxon>Bacillota</taxon>
        <taxon>Bacilli</taxon>
        <taxon>Bacillales</taxon>
        <taxon>Bacillaceae</taxon>
        <taxon>Virgibacillus</taxon>
    </lineage>
</organism>
<name>A0ABV9DE96_9BACI</name>
<evidence type="ECO:0000313" key="12">
    <source>
        <dbReference type="Proteomes" id="UP001595989"/>
    </source>
</evidence>
<comment type="similarity">
    <text evidence="2">Belongs to the FliJ family.</text>
</comment>
<dbReference type="InterPro" id="IPR053716">
    <property type="entry name" value="Flag_assembly_chemotaxis_eff"/>
</dbReference>
<dbReference type="RefSeq" id="WP_390293056.1">
    <property type="nucleotide sequence ID" value="NZ_JBHSFU010000003.1"/>
</dbReference>
<evidence type="ECO:0000256" key="8">
    <source>
        <dbReference type="ARBA" id="ARBA00022927"/>
    </source>
</evidence>
<keyword evidence="8" id="KW-0653">Protein transport</keyword>
<reference evidence="12" key="1">
    <citation type="journal article" date="2019" name="Int. J. Syst. Evol. Microbiol.">
        <title>The Global Catalogue of Microorganisms (GCM) 10K type strain sequencing project: providing services to taxonomists for standard genome sequencing and annotation.</title>
        <authorList>
            <consortium name="The Broad Institute Genomics Platform"/>
            <consortium name="The Broad Institute Genome Sequencing Center for Infectious Disease"/>
            <person name="Wu L."/>
            <person name="Ma J."/>
        </authorList>
    </citation>
    <scope>NUCLEOTIDE SEQUENCE [LARGE SCALE GENOMIC DNA]</scope>
    <source>
        <strain evidence="12">CGMCC 4.7426</strain>
    </source>
</reference>
<keyword evidence="9" id="KW-0472">Membrane</keyword>
<evidence type="ECO:0000256" key="1">
    <source>
        <dbReference type="ARBA" id="ARBA00004413"/>
    </source>
</evidence>
<keyword evidence="12" id="KW-1185">Reference proteome</keyword>
<evidence type="ECO:0000313" key="11">
    <source>
        <dbReference type="EMBL" id="MFC4557117.1"/>
    </source>
</evidence>
<comment type="subcellular location">
    <subcellularLocation>
        <location evidence="1">Cell membrane</location>
        <topology evidence="1">Peripheral membrane protein</topology>
        <orientation evidence="1">Cytoplasmic side</orientation>
    </subcellularLocation>
</comment>
<accession>A0ABV9DE96</accession>
<dbReference type="Pfam" id="PF02050">
    <property type="entry name" value="FliJ"/>
    <property type="match status" value="1"/>
</dbReference>
<dbReference type="Gene3D" id="1.10.287.1700">
    <property type="match status" value="1"/>
</dbReference>
<evidence type="ECO:0000256" key="2">
    <source>
        <dbReference type="ARBA" id="ARBA00010004"/>
    </source>
</evidence>
<comment type="caution">
    <text evidence="11">The sequence shown here is derived from an EMBL/GenBank/DDBJ whole genome shotgun (WGS) entry which is preliminary data.</text>
</comment>
<evidence type="ECO:0000256" key="4">
    <source>
        <dbReference type="ARBA" id="ARBA00022448"/>
    </source>
</evidence>
<dbReference type="NCBIfam" id="TIGR02473">
    <property type="entry name" value="flagell_FliJ"/>
    <property type="match status" value="1"/>
</dbReference>
<dbReference type="EMBL" id="JBHSFU010000003">
    <property type="protein sequence ID" value="MFC4557117.1"/>
    <property type="molecule type" value="Genomic_DNA"/>
</dbReference>
<sequence length="148" mass="17226">MAGTVALSKILHVRENEKQDAQKAYQLAVDSFEDTATKLYNLLRKKEAVEELYENSLHKPTSIETIREQAGYMDMLNAQVNILQVDVQHARGKMESKHEELKTAHVEVKKFEKIIEHRDTDRIQLMKKNEAVSMDEISVQQYLSRKIR</sequence>
<evidence type="ECO:0000256" key="5">
    <source>
        <dbReference type="ARBA" id="ARBA00022475"/>
    </source>
</evidence>
<dbReference type="InterPro" id="IPR012823">
    <property type="entry name" value="Flagell_FliJ"/>
</dbReference>
<keyword evidence="7" id="KW-1005">Bacterial flagellum biogenesis</keyword>
<evidence type="ECO:0000256" key="10">
    <source>
        <dbReference type="ARBA" id="ARBA00023225"/>
    </source>
</evidence>
<keyword evidence="10" id="KW-1006">Bacterial flagellum protein export</keyword>